<keyword evidence="3" id="KW-1185">Reference proteome</keyword>
<dbReference type="EMBL" id="LBMM01013698">
    <property type="protein sequence ID" value="KMQ85519.1"/>
    <property type="molecule type" value="Genomic_DNA"/>
</dbReference>
<dbReference type="AlphaFoldDB" id="A0A0J7K5H6"/>
<organism evidence="2 3">
    <name type="scientific">Lasius niger</name>
    <name type="common">Black garden ant</name>
    <dbReference type="NCBI Taxonomy" id="67767"/>
    <lineage>
        <taxon>Eukaryota</taxon>
        <taxon>Metazoa</taxon>
        <taxon>Ecdysozoa</taxon>
        <taxon>Arthropoda</taxon>
        <taxon>Hexapoda</taxon>
        <taxon>Insecta</taxon>
        <taxon>Pterygota</taxon>
        <taxon>Neoptera</taxon>
        <taxon>Endopterygota</taxon>
        <taxon>Hymenoptera</taxon>
        <taxon>Apocrita</taxon>
        <taxon>Aculeata</taxon>
        <taxon>Formicoidea</taxon>
        <taxon>Formicidae</taxon>
        <taxon>Formicinae</taxon>
        <taxon>Lasius</taxon>
        <taxon>Lasius</taxon>
    </lineage>
</organism>
<dbReference type="PaxDb" id="67767-A0A0J7K5H6"/>
<feature type="region of interest" description="Disordered" evidence="1">
    <location>
        <begin position="1"/>
        <end position="29"/>
    </location>
</feature>
<evidence type="ECO:0000313" key="3">
    <source>
        <dbReference type="Proteomes" id="UP000036403"/>
    </source>
</evidence>
<gene>
    <name evidence="2" type="ORF">RF55_15875</name>
</gene>
<feature type="non-terminal residue" evidence="2">
    <location>
        <position position="88"/>
    </location>
</feature>
<reference evidence="2 3" key="1">
    <citation type="submission" date="2015-04" db="EMBL/GenBank/DDBJ databases">
        <title>Lasius niger genome sequencing.</title>
        <authorList>
            <person name="Konorov E.A."/>
            <person name="Nikitin M.A."/>
            <person name="Kirill M.V."/>
            <person name="Chang P."/>
        </authorList>
    </citation>
    <scope>NUCLEOTIDE SEQUENCE [LARGE SCALE GENOMIC DNA]</scope>
    <source>
        <tissue evidence="2">Whole</tissue>
    </source>
</reference>
<protein>
    <submittedName>
        <fullName evidence="2">Mrna-capping enzyme subunit beta</fullName>
    </submittedName>
</protein>
<feature type="compositionally biased region" description="Basic residues" evidence="1">
    <location>
        <begin position="15"/>
        <end position="27"/>
    </location>
</feature>
<dbReference type="Proteomes" id="UP000036403">
    <property type="component" value="Unassembled WGS sequence"/>
</dbReference>
<accession>A0A0J7K5H6</accession>
<comment type="caution">
    <text evidence="2">The sequence shown here is derived from an EMBL/GenBank/DDBJ whole genome shotgun (WGS) entry which is preliminary data.</text>
</comment>
<evidence type="ECO:0000313" key="2">
    <source>
        <dbReference type="EMBL" id="KMQ85519.1"/>
    </source>
</evidence>
<proteinExistence type="predicted"/>
<sequence length="88" mass="9804">MSLAGNVGRTNRIPSRGRGRPRRRGRNLQRVAGTIASSVTQVVTDDFATNALEEEGEVAVDLLAVVDDAVDLQDYQSIKYQIKFKKWK</sequence>
<name>A0A0J7K5H6_LASNI</name>
<evidence type="ECO:0000256" key="1">
    <source>
        <dbReference type="SAM" id="MobiDB-lite"/>
    </source>
</evidence>